<dbReference type="RefSeq" id="WP_117624327.1">
    <property type="nucleotide sequence ID" value="NZ_QSRE01000047.1"/>
</dbReference>
<reference evidence="1 2" key="1">
    <citation type="submission" date="2018-08" db="EMBL/GenBank/DDBJ databases">
        <title>A genome reference for cultivated species of the human gut microbiota.</title>
        <authorList>
            <person name="Zou Y."/>
            <person name="Xue W."/>
            <person name="Luo G."/>
        </authorList>
    </citation>
    <scope>NUCLEOTIDE SEQUENCE [LARGE SCALE GENOMIC DNA]</scope>
    <source>
        <strain evidence="1 2">TM09-12</strain>
    </source>
</reference>
<accession>A0A374NWQ1</accession>
<name>A0A374NWQ1_9FIRM</name>
<comment type="caution">
    <text evidence="1">The sequence shown here is derived from an EMBL/GenBank/DDBJ whole genome shotgun (WGS) entry which is preliminary data.</text>
</comment>
<evidence type="ECO:0000313" key="2">
    <source>
        <dbReference type="Proteomes" id="UP000263014"/>
    </source>
</evidence>
<dbReference type="Gene3D" id="3.30.565.10">
    <property type="entry name" value="Histidine kinase-like ATPase, C-terminal domain"/>
    <property type="match status" value="1"/>
</dbReference>
<protein>
    <submittedName>
        <fullName evidence="1">ATP-binding protein</fullName>
    </submittedName>
</protein>
<proteinExistence type="predicted"/>
<dbReference type="Proteomes" id="UP000263014">
    <property type="component" value="Unassembled WGS sequence"/>
</dbReference>
<gene>
    <name evidence="1" type="ORF">DXD79_32050</name>
</gene>
<dbReference type="AlphaFoldDB" id="A0A374NWQ1"/>
<keyword evidence="1" id="KW-0067">ATP-binding</keyword>
<keyword evidence="1" id="KW-0547">Nucleotide-binding</keyword>
<sequence>MKIMSRPNQCDEMISDTKRILYEWFPERHPDQYVKQISEYIRHIAGNSLEHSEENQDGICYYTLQKYSPVGKKLSVRVAFCDTGMGIGQSLDKAYPWIAENRKNPLIYAFIKGFSCRGNNNGGLGFRIVKKHLHTYGGEVQIRSGNTMLRYFGKTEKFNIVKFKYPIIGTQTLFILN</sequence>
<evidence type="ECO:0000313" key="1">
    <source>
        <dbReference type="EMBL" id="RGI95439.1"/>
    </source>
</evidence>
<dbReference type="EMBL" id="QSON01000031">
    <property type="protein sequence ID" value="RGI95439.1"/>
    <property type="molecule type" value="Genomic_DNA"/>
</dbReference>
<dbReference type="SUPFAM" id="SSF55874">
    <property type="entry name" value="ATPase domain of HSP90 chaperone/DNA topoisomerase II/histidine kinase"/>
    <property type="match status" value="1"/>
</dbReference>
<dbReference type="GO" id="GO:0005524">
    <property type="term" value="F:ATP binding"/>
    <property type="evidence" value="ECO:0007669"/>
    <property type="project" value="UniProtKB-KW"/>
</dbReference>
<organism evidence="1 2">
    <name type="scientific">Hungatella hathewayi</name>
    <dbReference type="NCBI Taxonomy" id="154046"/>
    <lineage>
        <taxon>Bacteria</taxon>
        <taxon>Bacillati</taxon>
        <taxon>Bacillota</taxon>
        <taxon>Clostridia</taxon>
        <taxon>Lachnospirales</taxon>
        <taxon>Lachnospiraceae</taxon>
        <taxon>Hungatella</taxon>
    </lineage>
</organism>
<dbReference type="InterPro" id="IPR036890">
    <property type="entry name" value="HATPase_C_sf"/>
</dbReference>